<name>A0A1X7V6H0_AMPQE</name>
<organism evidence="2">
    <name type="scientific">Amphimedon queenslandica</name>
    <name type="common">Sponge</name>
    <dbReference type="NCBI Taxonomy" id="400682"/>
    <lineage>
        <taxon>Eukaryota</taxon>
        <taxon>Metazoa</taxon>
        <taxon>Porifera</taxon>
        <taxon>Demospongiae</taxon>
        <taxon>Heteroscleromorpha</taxon>
        <taxon>Haplosclerida</taxon>
        <taxon>Niphatidae</taxon>
        <taxon>Amphimedon</taxon>
    </lineage>
</organism>
<feature type="compositionally biased region" description="Polar residues" evidence="1">
    <location>
        <begin position="62"/>
        <end position="78"/>
    </location>
</feature>
<accession>A0A1X7V6H0</accession>
<feature type="region of interest" description="Disordered" evidence="1">
    <location>
        <begin position="42"/>
        <end position="91"/>
    </location>
</feature>
<reference evidence="2" key="1">
    <citation type="submission" date="2017-05" db="UniProtKB">
        <authorList>
            <consortium name="EnsemblMetazoa"/>
        </authorList>
    </citation>
    <scope>IDENTIFICATION</scope>
</reference>
<dbReference type="EnsemblMetazoa" id="Aqu2.1.35593_001">
    <property type="protein sequence ID" value="Aqu2.1.35593_001"/>
    <property type="gene ID" value="Aqu2.1.35593"/>
</dbReference>
<dbReference type="AlphaFoldDB" id="A0A1X7V6H0"/>
<proteinExistence type="predicted"/>
<protein>
    <submittedName>
        <fullName evidence="2">Uncharacterized protein</fullName>
    </submittedName>
</protein>
<evidence type="ECO:0000313" key="2">
    <source>
        <dbReference type="EnsemblMetazoa" id="Aqu2.1.35593_001"/>
    </source>
</evidence>
<dbReference type="InParanoid" id="A0A1X7V6H0"/>
<sequence>YCVNPGIVDLAEEDIFENAAPYIFGNDFERKMKDRAKSVKLLTATSSSRPQRHPNKQFFPRSRNNLPPRGSSQANRGQQWPRKGQKPIPRS</sequence>
<evidence type="ECO:0000256" key="1">
    <source>
        <dbReference type="SAM" id="MobiDB-lite"/>
    </source>
</evidence>